<feature type="domain" description="VOC" evidence="1">
    <location>
        <begin position="6"/>
        <end position="116"/>
    </location>
</feature>
<dbReference type="Pfam" id="PF00903">
    <property type="entry name" value="Glyoxalase"/>
    <property type="match status" value="1"/>
</dbReference>
<dbReference type="PANTHER" id="PTHR33993">
    <property type="entry name" value="GLYOXALASE-RELATED"/>
    <property type="match status" value="1"/>
</dbReference>
<dbReference type="InterPro" id="IPR052164">
    <property type="entry name" value="Anthracycline_SecMetBiosynth"/>
</dbReference>
<dbReference type="Gene3D" id="3.10.180.10">
    <property type="entry name" value="2,3-Dihydroxybiphenyl 1,2-Dioxygenase, domain 1"/>
    <property type="match status" value="1"/>
</dbReference>
<dbReference type="PANTHER" id="PTHR33993:SF5">
    <property type="entry name" value="GLYOXALASE"/>
    <property type="match status" value="1"/>
</dbReference>
<dbReference type="InterPro" id="IPR029068">
    <property type="entry name" value="Glyas_Bleomycin-R_OHBP_Dase"/>
</dbReference>
<organism evidence="2 3">
    <name type="scientific">Glacieibacterium frigidum</name>
    <dbReference type="NCBI Taxonomy" id="2593303"/>
    <lineage>
        <taxon>Bacteria</taxon>
        <taxon>Pseudomonadati</taxon>
        <taxon>Pseudomonadota</taxon>
        <taxon>Alphaproteobacteria</taxon>
        <taxon>Sphingomonadales</taxon>
        <taxon>Sphingosinicellaceae</taxon>
        <taxon>Glacieibacterium</taxon>
    </lineage>
</organism>
<sequence>MAKVTGIGGTFFKVADPAATRAWYAEHLGMAVDEFGCTFTVSAAQAIWSPFKATTDYFGPGDQPFMLNLTVDDLDALLVDLRAKGVELVGEPLDESYGKFAWIRDCDGYKVELWEAKGAF</sequence>
<gene>
    <name evidence="2" type="ORF">FMM06_07590</name>
</gene>
<comment type="caution">
    <text evidence="2">The sequence shown here is derived from an EMBL/GenBank/DDBJ whole genome shotgun (WGS) entry which is preliminary data.</text>
</comment>
<reference evidence="2 3" key="1">
    <citation type="submission" date="2019-07" db="EMBL/GenBank/DDBJ databases">
        <title>Novel species isolated from glacier.</title>
        <authorList>
            <person name="Liu Q."/>
            <person name="Xin Y.-H."/>
        </authorList>
    </citation>
    <scope>NUCLEOTIDE SEQUENCE [LARGE SCALE GENOMIC DNA]</scope>
    <source>
        <strain evidence="2 3">LB1R16</strain>
    </source>
</reference>
<dbReference type="SUPFAM" id="SSF54593">
    <property type="entry name" value="Glyoxalase/Bleomycin resistance protein/Dihydroxybiphenyl dioxygenase"/>
    <property type="match status" value="1"/>
</dbReference>
<name>A0A552UIC9_9SPHN</name>
<proteinExistence type="predicted"/>
<dbReference type="OrthoDB" id="9799428at2"/>
<accession>A0A552UIC9</accession>
<keyword evidence="3" id="KW-1185">Reference proteome</keyword>
<dbReference type="EMBL" id="VJWA01000001">
    <property type="protein sequence ID" value="TRW17974.1"/>
    <property type="molecule type" value="Genomic_DNA"/>
</dbReference>
<evidence type="ECO:0000313" key="2">
    <source>
        <dbReference type="EMBL" id="TRW17974.1"/>
    </source>
</evidence>
<protein>
    <submittedName>
        <fullName evidence="2">VOC family protein</fullName>
    </submittedName>
</protein>
<dbReference type="CDD" id="cd06587">
    <property type="entry name" value="VOC"/>
    <property type="match status" value="1"/>
</dbReference>
<evidence type="ECO:0000313" key="3">
    <source>
        <dbReference type="Proteomes" id="UP000317894"/>
    </source>
</evidence>
<dbReference type="PROSITE" id="PS51819">
    <property type="entry name" value="VOC"/>
    <property type="match status" value="1"/>
</dbReference>
<dbReference type="RefSeq" id="WP_144236668.1">
    <property type="nucleotide sequence ID" value="NZ_VJWA01000001.1"/>
</dbReference>
<evidence type="ECO:0000259" key="1">
    <source>
        <dbReference type="PROSITE" id="PS51819"/>
    </source>
</evidence>
<dbReference type="InterPro" id="IPR004360">
    <property type="entry name" value="Glyas_Fos-R_dOase_dom"/>
</dbReference>
<dbReference type="InterPro" id="IPR037523">
    <property type="entry name" value="VOC_core"/>
</dbReference>
<dbReference type="Proteomes" id="UP000317894">
    <property type="component" value="Unassembled WGS sequence"/>
</dbReference>
<dbReference type="AlphaFoldDB" id="A0A552UIC9"/>